<comment type="caution">
    <text evidence="4">The sequence shown here is derived from an EMBL/GenBank/DDBJ whole genome shotgun (WGS) entry which is preliminary data.</text>
</comment>
<proteinExistence type="predicted"/>
<accession>A0A9W7B1P1</accession>
<dbReference type="EMBL" id="BLQM01000273">
    <property type="protein sequence ID" value="GMH79920.1"/>
    <property type="molecule type" value="Genomic_DNA"/>
</dbReference>
<feature type="transmembrane region" description="Helical" evidence="3">
    <location>
        <begin position="717"/>
        <end position="740"/>
    </location>
</feature>
<feature type="transmembrane region" description="Helical" evidence="3">
    <location>
        <begin position="66"/>
        <end position="86"/>
    </location>
</feature>
<feature type="transmembrane region" description="Helical" evidence="3">
    <location>
        <begin position="136"/>
        <end position="155"/>
    </location>
</feature>
<feature type="transmembrane region" description="Helical" evidence="3">
    <location>
        <begin position="208"/>
        <end position="232"/>
    </location>
</feature>
<feature type="transmembrane region" description="Helical" evidence="3">
    <location>
        <begin position="598"/>
        <end position="616"/>
    </location>
</feature>
<feature type="transmembrane region" description="Helical" evidence="3">
    <location>
        <begin position="836"/>
        <end position="855"/>
    </location>
</feature>
<feature type="compositionally biased region" description="Polar residues" evidence="2">
    <location>
        <begin position="1"/>
        <end position="10"/>
    </location>
</feature>
<dbReference type="Proteomes" id="UP001162640">
    <property type="component" value="Unassembled WGS sequence"/>
</dbReference>
<keyword evidence="3" id="KW-0472">Membrane</keyword>
<evidence type="ECO:0000313" key="5">
    <source>
        <dbReference type="Proteomes" id="UP001162640"/>
    </source>
</evidence>
<feature type="transmembrane region" description="Helical" evidence="3">
    <location>
        <begin position="415"/>
        <end position="438"/>
    </location>
</feature>
<dbReference type="AlphaFoldDB" id="A0A9W7B1P1"/>
<keyword evidence="3" id="KW-0812">Transmembrane</keyword>
<feature type="transmembrane region" description="Helical" evidence="3">
    <location>
        <begin position="681"/>
        <end position="705"/>
    </location>
</feature>
<name>A0A9W7B1P1_9STRA</name>
<keyword evidence="3" id="KW-1133">Transmembrane helix</keyword>
<feature type="transmembrane region" description="Helical" evidence="3">
    <location>
        <begin position="161"/>
        <end position="179"/>
    </location>
</feature>
<evidence type="ECO:0000256" key="3">
    <source>
        <dbReference type="SAM" id="Phobius"/>
    </source>
</evidence>
<sequence length="882" mass="98149">MNVSDSQPSGGKSGPIGKMTSGVQHLGRNTVNKLKDVNDKIKDAEKKVLNVAQDLALVPPLDPIPFPWFCLLMIITILPLVGYIMSFSAMGWGRDCMKFAVDNHNVGYYCLFFCFCIMSSLYILDFSYWESKCMRIIRAFFLVSSAILFLVGTFFSAADYPYSPLVVFMLIMPFYLLAWRKVSKRKRRRDGQPITITIIAFTSNFRSYVSWLPGPLFFCAVIASVAWIIWAFNDEKHAWSSKTRDTYAYYVGCEPNFDADTGYPDCAAKYTGATKKWDCYDDSKEYTAIGDSANCGAACAEVYDTCLDAFMIWAMPFLASLVYFFICFVFVFLNPDHKNASPQAFMKLFLCICFLFWVASSLAASNAGITNALMAFILVACCMGALVACGVHGVKSFQKDVENDFINKFKEKYGGYSMLFKGMFILTCGPAVLGYWLISIVNQFIRWVLLLLFILYYLLFCTREYDNYREKLGLPLTKQLEGGEDGDKKFLLTLVAHKQKETIINWEWTPVISNGIGIGIFVQVMGILVTKITYLLLAMLRQKIEDEGWGPGFVSTLMIIIGLSLFLLPPVPGVPIYFMCGLMLVEVCEPHMGGTVGATFYAVFLGLFLKLLACACQQKIIGENLGSSVAVRQMVGINSSLMRTMRVILSKPGLSMAKCSILIGGPDWPTSVLCGILKLDLIPILIGTLPILILITPTVLSGLFVYLGQTHDWAETLSTVCLSATGMAQSGSMLVAAFYLEKTIAECGDEIDAVEIDLAVEEADKKAKFFATDYHTVTAWPVLPKWVRIFLLVALINMIFSCYLTMIFSTSCFETFEMTSKVADLPGGNAMNLFKGLGWVAIGLFALSTIQFYIFKSWAGKRVKQLQENGEGAEKAAENNVL</sequence>
<feature type="coiled-coil region" evidence="1">
    <location>
        <begin position="27"/>
        <end position="54"/>
    </location>
</feature>
<feature type="transmembrane region" description="Helical" evidence="3">
    <location>
        <begin position="373"/>
        <end position="394"/>
    </location>
</feature>
<feature type="transmembrane region" description="Helical" evidence="3">
    <location>
        <begin position="345"/>
        <end position="367"/>
    </location>
</feature>
<protein>
    <submittedName>
        <fullName evidence="4">Uncharacterized protein</fullName>
    </submittedName>
</protein>
<keyword evidence="1" id="KW-0175">Coiled coil</keyword>
<reference evidence="5" key="1">
    <citation type="journal article" date="2023" name="Commun. Biol.">
        <title>Genome analysis of Parmales, the sister group of diatoms, reveals the evolutionary specialization of diatoms from phago-mixotrophs to photoautotrophs.</title>
        <authorList>
            <person name="Ban H."/>
            <person name="Sato S."/>
            <person name="Yoshikawa S."/>
            <person name="Yamada K."/>
            <person name="Nakamura Y."/>
            <person name="Ichinomiya M."/>
            <person name="Sato N."/>
            <person name="Blanc-Mathieu R."/>
            <person name="Endo H."/>
            <person name="Kuwata A."/>
            <person name="Ogata H."/>
        </authorList>
    </citation>
    <scope>NUCLEOTIDE SEQUENCE [LARGE SCALE GENOMIC DNA]</scope>
</reference>
<feature type="transmembrane region" description="Helical" evidence="3">
    <location>
        <begin position="444"/>
        <end position="462"/>
    </location>
</feature>
<feature type="transmembrane region" description="Helical" evidence="3">
    <location>
        <begin position="106"/>
        <end position="124"/>
    </location>
</feature>
<evidence type="ECO:0000256" key="1">
    <source>
        <dbReference type="SAM" id="Coils"/>
    </source>
</evidence>
<feature type="transmembrane region" description="Helical" evidence="3">
    <location>
        <begin position="789"/>
        <end position="816"/>
    </location>
</feature>
<evidence type="ECO:0000313" key="4">
    <source>
        <dbReference type="EMBL" id="GMH79920.1"/>
    </source>
</evidence>
<organism evidence="4 5">
    <name type="scientific">Triparma laevis f. inornata</name>
    <dbReference type="NCBI Taxonomy" id="1714386"/>
    <lineage>
        <taxon>Eukaryota</taxon>
        <taxon>Sar</taxon>
        <taxon>Stramenopiles</taxon>
        <taxon>Ochrophyta</taxon>
        <taxon>Bolidophyceae</taxon>
        <taxon>Parmales</taxon>
        <taxon>Triparmaceae</taxon>
        <taxon>Triparma</taxon>
    </lineage>
</organism>
<evidence type="ECO:0000256" key="2">
    <source>
        <dbReference type="SAM" id="MobiDB-lite"/>
    </source>
</evidence>
<feature type="transmembrane region" description="Helical" evidence="3">
    <location>
        <begin position="549"/>
        <end position="568"/>
    </location>
</feature>
<feature type="region of interest" description="Disordered" evidence="2">
    <location>
        <begin position="1"/>
        <end position="23"/>
    </location>
</feature>
<feature type="transmembrane region" description="Helical" evidence="3">
    <location>
        <begin position="310"/>
        <end position="333"/>
    </location>
</feature>
<gene>
    <name evidence="4" type="ORF">TL16_g08321</name>
</gene>